<dbReference type="GO" id="GO:0005737">
    <property type="term" value="C:cytoplasm"/>
    <property type="evidence" value="ECO:0007669"/>
    <property type="project" value="TreeGrafter"/>
</dbReference>
<dbReference type="RefSeq" id="WP_115752855.1">
    <property type="nucleotide sequence ID" value="NZ_LARY01000002.1"/>
</dbReference>
<dbReference type="SUPFAM" id="SSF55729">
    <property type="entry name" value="Acyl-CoA N-acyltransferases (Nat)"/>
    <property type="match status" value="1"/>
</dbReference>
<dbReference type="CDD" id="cd04301">
    <property type="entry name" value="NAT_SF"/>
    <property type="match status" value="1"/>
</dbReference>
<accession>A0A3D8TP16</accession>
<proteinExistence type="predicted"/>
<dbReference type="AlphaFoldDB" id="A0A3D8TP16"/>
<dbReference type="InterPro" id="IPR000182">
    <property type="entry name" value="GNAT_dom"/>
</dbReference>
<sequence>MEMAFKLKIDEQLSLVQPSFSMATEVFKVLDKDREHLREFLDFVDNTKSPEDEKGYIKLKLDGYLKETDRLFFIAFDDEIIGSIDLHFMSLSDETAEIGYWMSSAHCGKNIATKAVRAVCELAFAEMGLNRLTIVADVTNLASNRVAEKSGFRKEGTLKQAKKLYDEFTDLNTYALLKSEFIQI</sequence>
<dbReference type="Proteomes" id="UP000257055">
    <property type="component" value="Unassembled WGS sequence"/>
</dbReference>
<dbReference type="GO" id="GO:1990189">
    <property type="term" value="F:protein N-terminal-serine acetyltransferase activity"/>
    <property type="evidence" value="ECO:0007669"/>
    <property type="project" value="TreeGrafter"/>
</dbReference>
<evidence type="ECO:0000259" key="1">
    <source>
        <dbReference type="PROSITE" id="PS51186"/>
    </source>
</evidence>
<dbReference type="EMBL" id="LARY01000002">
    <property type="protein sequence ID" value="RDX00618.1"/>
    <property type="molecule type" value="Genomic_DNA"/>
</dbReference>
<evidence type="ECO:0000313" key="2">
    <source>
        <dbReference type="EMBL" id="RDX00618.1"/>
    </source>
</evidence>
<keyword evidence="3" id="KW-1185">Reference proteome</keyword>
<keyword evidence="2" id="KW-0808">Transferase</keyword>
<dbReference type="Pfam" id="PF13302">
    <property type="entry name" value="Acetyltransf_3"/>
    <property type="match status" value="1"/>
</dbReference>
<gene>
    <name evidence="2" type="ORF">UR08_06405</name>
</gene>
<dbReference type="Gene3D" id="3.40.630.30">
    <property type="match status" value="1"/>
</dbReference>
<protein>
    <submittedName>
        <fullName evidence="2">Acetyltransferase</fullName>
    </submittedName>
</protein>
<dbReference type="InterPro" id="IPR051908">
    <property type="entry name" value="Ribosomal_N-acetyltransferase"/>
</dbReference>
<name>A0A3D8TP16_9LIST</name>
<dbReference type="InterPro" id="IPR016181">
    <property type="entry name" value="Acyl_CoA_acyltransferase"/>
</dbReference>
<dbReference type="PROSITE" id="PS51186">
    <property type="entry name" value="GNAT"/>
    <property type="match status" value="1"/>
</dbReference>
<comment type="caution">
    <text evidence="2">The sequence shown here is derived from an EMBL/GenBank/DDBJ whole genome shotgun (WGS) entry which is preliminary data.</text>
</comment>
<dbReference type="GO" id="GO:0008999">
    <property type="term" value="F:protein-N-terminal-alanine acetyltransferase activity"/>
    <property type="evidence" value="ECO:0007669"/>
    <property type="project" value="TreeGrafter"/>
</dbReference>
<dbReference type="PANTHER" id="PTHR43441">
    <property type="entry name" value="RIBOSOMAL-PROTEIN-SERINE ACETYLTRANSFERASE"/>
    <property type="match status" value="1"/>
</dbReference>
<reference evidence="3" key="1">
    <citation type="submission" date="2015-04" db="EMBL/GenBank/DDBJ databases">
        <authorList>
            <person name="Schardt J."/>
            <person name="Mueller-Herbst S."/>
            <person name="Scherer S."/>
            <person name="Huptas C."/>
        </authorList>
    </citation>
    <scope>NUCLEOTIDE SEQUENCE [LARGE SCALE GENOMIC DNA]</scope>
    <source>
        <strain evidence="3">Kiel-L1</strain>
    </source>
</reference>
<evidence type="ECO:0000313" key="3">
    <source>
        <dbReference type="Proteomes" id="UP000257055"/>
    </source>
</evidence>
<feature type="domain" description="N-acetyltransferase" evidence="1">
    <location>
        <begin position="27"/>
        <end position="171"/>
    </location>
</feature>
<dbReference type="PANTHER" id="PTHR43441:SF11">
    <property type="entry name" value="RIBOSOMAL-PROTEIN-SERINE ACETYLTRANSFERASE"/>
    <property type="match status" value="1"/>
</dbReference>
<organism evidence="2 3">
    <name type="scientific">Listeria kieliensis</name>
    <dbReference type="NCBI Taxonomy" id="1621700"/>
    <lineage>
        <taxon>Bacteria</taxon>
        <taxon>Bacillati</taxon>
        <taxon>Bacillota</taxon>
        <taxon>Bacilli</taxon>
        <taxon>Bacillales</taxon>
        <taxon>Listeriaceae</taxon>
        <taxon>Listeria</taxon>
    </lineage>
</organism>